<evidence type="ECO:0000313" key="2">
    <source>
        <dbReference type="Proteomes" id="UP000651057"/>
    </source>
</evidence>
<gene>
    <name evidence="1" type="ORF">JJQ60_17195</name>
</gene>
<organism evidence="1 2">
    <name type="scientific">Aquimarina mytili</name>
    <dbReference type="NCBI Taxonomy" id="874423"/>
    <lineage>
        <taxon>Bacteria</taxon>
        <taxon>Pseudomonadati</taxon>
        <taxon>Bacteroidota</taxon>
        <taxon>Flavobacteriia</taxon>
        <taxon>Flavobacteriales</taxon>
        <taxon>Flavobacteriaceae</taxon>
        <taxon>Aquimarina</taxon>
    </lineage>
</organism>
<dbReference type="RefSeq" id="WP_201923228.1">
    <property type="nucleotide sequence ID" value="NZ_BAABAX010000002.1"/>
</dbReference>
<dbReference type="AlphaFoldDB" id="A0A937DC50"/>
<accession>A0A937DC50</accession>
<protein>
    <submittedName>
        <fullName evidence="1">Uncharacterized protein</fullName>
    </submittedName>
</protein>
<reference evidence="1" key="1">
    <citation type="submission" date="2021-01" db="EMBL/GenBank/DDBJ databases">
        <authorList>
            <person name="Zhong Y.L."/>
        </authorList>
    </citation>
    <scope>NUCLEOTIDE SEQUENCE</scope>
    <source>
        <strain evidence="1">KCTC 23302</strain>
    </source>
</reference>
<dbReference type="Proteomes" id="UP000651057">
    <property type="component" value="Unassembled WGS sequence"/>
</dbReference>
<keyword evidence="2" id="KW-1185">Reference proteome</keyword>
<dbReference type="SUPFAM" id="SSF56935">
    <property type="entry name" value="Porins"/>
    <property type="match status" value="1"/>
</dbReference>
<comment type="caution">
    <text evidence="1">The sequence shown here is derived from an EMBL/GenBank/DDBJ whole genome shotgun (WGS) entry which is preliminary data.</text>
</comment>
<evidence type="ECO:0000313" key="1">
    <source>
        <dbReference type="EMBL" id="MBL0685273.1"/>
    </source>
</evidence>
<dbReference type="EMBL" id="JAERQJ010000008">
    <property type="protein sequence ID" value="MBL0685273.1"/>
    <property type="molecule type" value="Genomic_DNA"/>
</dbReference>
<proteinExistence type="predicted"/>
<sequence length="811" mass="93642">MTPKLLYFVAINLCCLFVSYSQDLGQIGKAKLFALSGGISANSVYYEGESNREPFTYFVNGNVNINISGVYNIPLSFSYSNQEFNYSNPFSFNRLSIHPSYKWVTTHIGDVNMTFSPYTLSGHQFTGFGFDLTPDSPFKISAMYGRLLKATEYNPDEPDAIAAYDRYGFGFKTSYQFEKWLLGITFFKAEDKENSIENPFPTELELTPKDNAVLSFETNMSLFDKAQIHIEYALSGVTEDTRLTDQRSENGPLSFLLNENISTNYYNAFNASLTYPAGNGTVGASYERIDPEYRTFGAYFFNNDLENITANANQTIFNNKVNIGINVGLQRDNLDKTKSTELQRIVSAINLNYNASEKLGINGSYSNFQSYTNIRDQFDYINQVSQFDNIDTLNYRQITQNANLGFNYTIKKTETRQHSTNLNLVYQNSKNLQDGTELEEGTNNFYNGTAGYTIGYPKNDLNITLAANTSYNIIGENESLILGPTLSIGKQFFDKKLRTNFSSSYNTSYTNGEQENSVFNFRLGGNYLWLDHHNFSLNLLSLLRNTSDDSNSDFTATFGYSYSFDGLNFKSKKKRELLEQETQKKAKNHISFRYRDVTYSGAPEQINEQLSNVFNSTQFNDIPNNKRNNLTRLLSLVEQQKKKQEYKESALVFLKELYSYEDYQKVFNTALYNAILRVKGDMRFLDFKLERSLVKTRVKLDKTVQQNPENSPEIQEVKAQLEERKKKLVGHRWMQKRFKKFRTKEEVEFAQDFLKEFKALMAPMTYQMYDKEDDIQKIEIYLEGEIIDFYYKKSLDLVDPNVFELRYINKN</sequence>
<name>A0A937DC50_9FLAO</name>